<dbReference type="Proteomes" id="UP000029488">
    <property type="component" value="Plasmid pLMP1046"/>
</dbReference>
<dbReference type="EMBL" id="CP007649">
    <property type="protein sequence ID" value="AIR11828.1"/>
    <property type="molecule type" value="Genomic_DNA"/>
</dbReference>
<name>A0A089QJA1_9LACO</name>
<dbReference type="KEGG" id="lsj:LSJ_4051"/>
<gene>
    <name evidence="1" type="ORF">LSJ_4051</name>
</gene>
<reference evidence="1 2" key="1">
    <citation type="journal article" date="2014" name="BMC Genomics">
        <title>Unusual genome complexity in Lactobacillus salivarius JCM1046.</title>
        <authorList>
            <person name="Raftis E.J."/>
            <person name="Forde B.M."/>
            <person name="Claesson M.J."/>
            <person name="O'Toole P.W."/>
        </authorList>
    </citation>
    <scope>NUCLEOTIDE SEQUENCE [LARGE SCALE GENOMIC DNA]</scope>
    <source>
        <strain evidence="1 2">JCM1046</strain>
        <plasmid evidence="1 2">pLMP1046</plasmid>
    </source>
</reference>
<evidence type="ECO:0000313" key="1">
    <source>
        <dbReference type="EMBL" id="AIR11828.1"/>
    </source>
</evidence>
<proteinExistence type="predicted"/>
<protein>
    <submittedName>
        <fullName evidence="1">Uncharacterized protein</fullName>
    </submittedName>
</protein>
<geneLocation type="plasmid" evidence="1 2">
    <name>pLMP1046</name>
</geneLocation>
<organism evidence="1 2">
    <name type="scientific">Ligilactobacillus salivarius</name>
    <dbReference type="NCBI Taxonomy" id="1624"/>
    <lineage>
        <taxon>Bacteria</taxon>
        <taxon>Bacillati</taxon>
        <taxon>Bacillota</taxon>
        <taxon>Bacilli</taxon>
        <taxon>Lactobacillales</taxon>
        <taxon>Lactobacillaceae</taxon>
        <taxon>Ligilactobacillus</taxon>
    </lineage>
</organism>
<dbReference type="AlphaFoldDB" id="A0A089QJA1"/>
<sequence length="86" mass="9913">MNHMSIFAKKGKYKVELVDANGELYLLETIPEGYVGAGERHAIAQTQGKMNEVIVFMQIYSKDNPEYIDFKKEVIDRFISKVLKNK</sequence>
<accession>A0A089QJA1</accession>
<evidence type="ECO:0000313" key="2">
    <source>
        <dbReference type="Proteomes" id="UP000029488"/>
    </source>
</evidence>
<keyword evidence="1" id="KW-0614">Plasmid</keyword>